<evidence type="ECO:0000259" key="3">
    <source>
        <dbReference type="Pfam" id="PF04509"/>
    </source>
</evidence>
<dbReference type="GO" id="GO:0006935">
    <property type="term" value="P:chemotaxis"/>
    <property type="evidence" value="ECO:0007669"/>
    <property type="project" value="UniProtKB-KW"/>
</dbReference>
<dbReference type="GO" id="GO:0016787">
    <property type="term" value="F:hydrolase activity"/>
    <property type="evidence" value="ECO:0007669"/>
    <property type="project" value="UniProtKB-KW"/>
</dbReference>
<dbReference type="InterPro" id="IPR028976">
    <property type="entry name" value="CheC-like_sf"/>
</dbReference>
<dbReference type="PANTHER" id="PTHR43693">
    <property type="entry name" value="PROTEIN PHOSPHATASE CHEZ"/>
    <property type="match status" value="1"/>
</dbReference>
<name>A0A514LG93_9BACI</name>
<dbReference type="InterPro" id="IPR007597">
    <property type="entry name" value="CheC"/>
</dbReference>
<dbReference type="SUPFAM" id="SSF103039">
    <property type="entry name" value="CheC-like"/>
    <property type="match status" value="1"/>
</dbReference>
<feature type="domain" description="CheC-like protein" evidence="3">
    <location>
        <begin position="8"/>
        <end position="42"/>
    </location>
</feature>
<keyword evidence="1" id="KW-0145">Chemotaxis</keyword>
<accession>A0A514LG93</accession>
<protein>
    <submittedName>
        <fullName evidence="4">CheY-P-specific phosphatase CheC</fullName>
    </submittedName>
</protein>
<dbReference type="Proteomes" id="UP000319756">
    <property type="component" value="Chromosome"/>
</dbReference>
<keyword evidence="5" id="KW-1185">Reference proteome</keyword>
<dbReference type="OrthoDB" id="9812187at2"/>
<dbReference type="Pfam" id="PF04509">
    <property type="entry name" value="CheC"/>
    <property type="match status" value="2"/>
</dbReference>
<dbReference type="CDD" id="cd17909">
    <property type="entry name" value="CheC_ClassI"/>
    <property type="match status" value="1"/>
</dbReference>
<evidence type="ECO:0000256" key="2">
    <source>
        <dbReference type="ARBA" id="ARBA00022801"/>
    </source>
</evidence>
<proteinExistence type="predicted"/>
<dbReference type="RefSeq" id="WP_142087243.1">
    <property type="nucleotide sequence ID" value="NZ_CP035485.1"/>
</dbReference>
<dbReference type="EMBL" id="CP035485">
    <property type="protein sequence ID" value="QDI90281.1"/>
    <property type="molecule type" value="Genomic_DNA"/>
</dbReference>
<sequence>MGTIKKEELDRIREISNIGLGHAATSLSQLLDIPCTMTVPTVTAIGFDEMIALAGGSETEVAAITLKMEGAIRATMLLILPACHVSAMIRKLTGGQSVTMEGVGFSALREFGNIIAGAYVTTFADVTKLNVHSSIPDAVIDMAGAAITPSLLSLSLYGDEVILIQTDFNDWRDNRPERFQAQFYFLPEPGSINALRTALQGLPS</sequence>
<dbReference type="Gene3D" id="3.40.1550.10">
    <property type="entry name" value="CheC-like"/>
    <property type="match status" value="1"/>
</dbReference>
<evidence type="ECO:0000256" key="1">
    <source>
        <dbReference type="ARBA" id="ARBA00022500"/>
    </source>
</evidence>
<dbReference type="PANTHER" id="PTHR43693:SF1">
    <property type="entry name" value="PROTEIN PHOSPHATASE CHEZ"/>
    <property type="match status" value="1"/>
</dbReference>
<dbReference type="AlphaFoldDB" id="A0A514LG93"/>
<organism evidence="4 5">
    <name type="scientific">Salicibibacter halophilus</name>
    <dbReference type="NCBI Taxonomy" id="2502791"/>
    <lineage>
        <taxon>Bacteria</taxon>
        <taxon>Bacillati</taxon>
        <taxon>Bacillota</taxon>
        <taxon>Bacilli</taxon>
        <taxon>Bacillales</taxon>
        <taxon>Bacillaceae</taxon>
        <taxon>Salicibibacter</taxon>
    </lineage>
</organism>
<dbReference type="InterPro" id="IPR050992">
    <property type="entry name" value="CheZ_family_phosphatases"/>
</dbReference>
<evidence type="ECO:0000313" key="4">
    <source>
        <dbReference type="EMBL" id="QDI90281.1"/>
    </source>
</evidence>
<keyword evidence="2" id="KW-0378">Hydrolase</keyword>
<evidence type="ECO:0000313" key="5">
    <source>
        <dbReference type="Proteomes" id="UP000319756"/>
    </source>
</evidence>
<reference evidence="5" key="1">
    <citation type="submission" date="2019-01" db="EMBL/GenBank/DDBJ databases">
        <title>Genomic analysis of Salicibibacter sp. NKC3-5.</title>
        <authorList>
            <person name="Oh Y.J."/>
        </authorList>
    </citation>
    <scope>NUCLEOTIDE SEQUENCE [LARGE SCALE GENOMIC DNA]</scope>
    <source>
        <strain evidence="5">NKC3-5</strain>
    </source>
</reference>
<gene>
    <name evidence="4" type="ORF">EPH95_03085</name>
</gene>
<dbReference type="KEGG" id="sale:EPH95_03085"/>
<feature type="domain" description="CheC-like protein" evidence="3">
    <location>
        <begin position="106"/>
        <end position="134"/>
    </location>
</feature>